<dbReference type="InterPro" id="IPR036388">
    <property type="entry name" value="WH-like_DNA-bd_sf"/>
</dbReference>
<keyword evidence="2" id="KW-1185">Reference proteome</keyword>
<dbReference type="SUPFAM" id="SSF46955">
    <property type="entry name" value="Putative DNA-binding domain"/>
    <property type="match status" value="1"/>
</dbReference>
<evidence type="ECO:0000313" key="1">
    <source>
        <dbReference type="EMBL" id="KEI45777.1"/>
    </source>
</evidence>
<name>A0A073B3E3_9PSEU</name>
<reference evidence="1 2" key="1">
    <citation type="submission" date="2014-06" db="EMBL/GenBank/DDBJ databases">
        <title>Saccharopolyspora rectivirgula DSM-43113 Genome sequencing.</title>
        <authorList>
            <person name="Barrera C."/>
            <person name="Millon L."/>
            <person name="Rognon B."/>
            <person name="Zaugg C."/>
            <person name="Monod M."/>
        </authorList>
    </citation>
    <scope>NUCLEOTIDE SEQUENCE [LARGE SCALE GENOMIC DNA]</scope>
    <source>
        <strain evidence="1 2">DSM 43113</strain>
    </source>
</reference>
<dbReference type="eggNOG" id="ENOG5033CF6">
    <property type="taxonomic scope" value="Bacteria"/>
</dbReference>
<protein>
    <submittedName>
        <fullName evidence="1">Uncharacterized protein</fullName>
    </submittedName>
</protein>
<dbReference type="STRING" id="28042.GU90_02495"/>
<proteinExistence type="predicted"/>
<accession>A0A073B3E3</accession>
<evidence type="ECO:0000313" key="2">
    <source>
        <dbReference type="Proteomes" id="UP000031419"/>
    </source>
</evidence>
<dbReference type="EMBL" id="JNVU01000009">
    <property type="protein sequence ID" value="KEI45777.1"/>
    <property type="molecule type" value="Genomic_DNA"/>
</dbReference>
<dbReference type="OrthoDB" id="3297680at2"/>
<sequence length="70" mass="8094">MDLLQARWLTTEELAGKLGVDSSTLRRWRTMMPPQGPPFVKISERVTMYHVQDVENWLNSRRITPGEVAP</sequence>
<dbReference type="AlphaFoldDB" id="A0A073B3E3"/>
<comment type="caution">
    <text evidence="1">The sequence shown here is derived from an EMBL/GenBank/DDBJ whole genome shotgun (WGS) entry which is preliminary data.</text>
</comment>
<organism evidence="1 2">
    <name type="scientific">Saccharopolyspora rectivirgula</name>
    <dbReference type="NCBI Taxonomy" id="28042"/>
    <lineage>
        <taxon>Bacteria</taxon>
        <taxon>Bacillati</taxon>
        <taxon>Actinomycetota</taxon>
        <taxon>Actinomycetes</taxon>
        <taxon>Pseudonocardiales</taxon>
        <taxon>Pseudonocardiaceae</taxon>
        <taxon>Saccharopolyspora</taxon>
    </lineage>
</organism>
<dbReference type="Gene3D" id="1.10.10.10">
    <property type="entry name" value="Winged helix-like DNA-binding domain superfamily/Winged helix DNA-binding domain"/>
    <property type="match status" value="1"/>
</dbReference>
<dbReference type="InterPro" id="IPR009061">
    <property type="entry name" value="DNA-bd_dom_put_sf"/>
</dbReference>
<gene>
    <name evidence="1" type="ORF">GU90_02495</name>
</gene>
<dbReference type="Proteomes" id="UP000031419">
    <property type="component" value="Unassembled WGS sequence"/>
</dbReference>